<reference evidence="2" key="1">
    <citation type="submission" date="2015-07" db="EMBL/GenBank/DDBJ databases">
        <title>MeaNS - Measles Nucleotide Surveillance Program.</title>
        <authorList>
            <person name="Tran T."/>
            <person name="Druce J."/>
        </authorList>
    </citation>
    <scope>NUCLEOTIDE SEQUENCE</scope>
    <source>
        <strain evidence="2">UCB-OBI-ISO-001</strain>
        <tissue evidence="2">Gonad</tissue>
    </source>
</reference>
<evidence type="ECO:0000256" key="1">
    <source>
        <dbReference type="SAM" id="Phobius"/>
    </source>
</evidence>
<keyword evidence="1" id="KW-1133">Transmembrane helix</keyword>
<accession>A0A0L8FSW2</accession>
<dbReference type="OrthoDB" id="2213137at2759"/>
<sequence>MNSNDKDTMEKETTQTMHMDRRPIDRGWAWVVLAATTLLMLIVIGNARSFGIFFLEIQHLFSASSSAISIILCTEYVANCITGKNITRKTQHATL</sequence>
<feature type="transmembrane region" description="Helical" evidence="1">
    <location>
        <begin position="57"/>
        <end position="78"/>
    </location>
</feature>
<gene>
    <name evidence="2" type="ORF">OCBIM_22008847mg</name>
</gene>
<organism evidence="2">
    <name type="scientific">Octopus bimaculoides</name>
    <name type="common">California two-spotted octopus</name>
    <dbReference type="NCBI Taxonomy" id="37653"/>
    <lineage>
        <taxon>Eukaryota</taxon>
        <taxon>Metazoa</taxon>
        <taxon>Spiralia</taxon>
        <taxon>Lophotrochozoa</taxon>
        <taxon>Mollusca</taxon>
        <taxon>Cephalopoda</taxon>
        <taxon>Coleoidea</taxon>
        <taxon>Octopodiformes</taxon>
        <taxon>Octopoda</taxon>
        <taxon>Incirrata</taxon>
        <taxon>Octopodidae</taxon>
        <taxon>Octopus</taxon>
    </lineage>
</organism>
<dbReference type="EMBL" id="KQ426789">
    <property type="protein sequence ID" value="KOF67796.1"/>
    <property type="molecule type" value="Genomic_DNA"/>
</dbReference>
<evidence type="ECO:0008006" key="3">
    <source>
        <dbReference type="Google" id="ProtNLM"/>
    </source>
</evidence>
<evidence type="ECO:0000313" key="2">
    <source>
        <dbReference type="EMBL" id="KOF67796.1"/>
    </source>
</evidence>
<dbReference type="AlphaFoldDB" id="A0A0L8FSW2"/>
<protein>
    <recommendedName>
        <fullName evidence="3">Major facilitator superfamily (MFS) profile domain-containing protein</fullName>
    </recommendedName>
</protein>
<proteinExistence type="predicted"/>
<feature type="transmembrane region" description="Helical" evidence="1">
    <location>
        <begin position="27"/>
        <end position="45"/>
    </location>
</feature>
<keyword evidence="1" id="KW-0812">Transmembrane</keyword>
<keyword evidence="1" id="KW-0472">Membrane</keyword>
<name>A0A0L8FSW2_OCTBM</name>